<accession>A0AAD9MIB0</accession>
<dbReference type="GO" id="GO:0005634">
    <property type="term" value="C:nucleus"/>
    <property type="evidence" value="ECO:0007669"/>
    <property type="project" value="TreeGrafter"/>
</dbReference>
<protein>
    <recommendedName>
        <fullName evidence="2">R3H domain-containing protein</fullName>
    </recommendedName>
</protein>
<evidence type="ECO:0000259" key="2">
    <source>
        <dbReference type="PROSITE" id="PS51061"/>
    </source>
</evidence>
<gene>
    <name evidence="3" type="ORF">P8C59_007469</name>
</gene>
<dbReference type="PANTHER" id="PTHR12360">
    <property type="entry name" value="NUCLEAR TRANSCRIPTION FACTOR, X-BOX BINDING 1 NFX1"/>
    <property type="match status" value="1"/>
</dbReference>
<feature type="compositionally biased region" description="Basic and acidic residues" evidence="1">
    <location>
        <begin position="380"/>
        <end position="396"/>
    </location>
</feature>
<dbReference type="CDD" id="cd06006">
    <property type="entry name" value="R3H_unknown_2"/>
    <property type="match status" value="1"/>
</dbReference>
<dbReference type="InterPro" id="IPR001374">
    <property type="entry name" value="R3H_dom"/>
</dbReference>
<dbReference type="GO" id="GO:0000981">
    <property type="term" value="F:DNA-binding transcription factor activity, RNA polymerase II-specific"/>
    <property type="evidence" value="ECO:0007669"/>
    <property type="project" value="TreeGrafter"/>
</dbReference>
<feature type="compositionally biased region" description="Gly residues" evidence="1">
    <location>
        <begin position="334"/>
        <end position="344"/>
    </location>
</feature>
<sequence>MTERHSPVRGVSVGIVYGYTSRRGRRAIAREDKPCPSRTFLTCACQNRKTEVKCGATRLGSSPEQREQLKCNDECLRLERNRRLADALKIDQDTVDDFIPYSDTTLKLFRETGATWAQDQEREFRVFASDAAERRLRFKPMQPQQRAFVHSLAEDFGLDSESQDPAPHRHVVVFKTPRFVSAPRKTLAQCARVAKTAATLGTTVSSTPATNPRPRPSREAAYNALLLLQSRFGMTIEDVDAALMPELAAASRTLQFVTDFLPTGEVVVRAIPPPVTAASIATAGAASTPQAVEACLARIQPAVDRAAVTFKVAAAVVLCHIDDALHITRRDDGSGSGSGSGPGNTGWNAVVGRGSWRKGGGGAVAKPPERKVLSGFLALRKAEPESQPRPEKKKDEPVDEDWLAAAEKEEQEEQRVGAAEAEKSRGWGSK</sequence>
<dbReference type="InterPro" id="IPR034078">
    <property type="entry name" value="NFX1_fam"/>
</dbReference>
<dbReference type="SMART" id="SM00393">
    <property type="entry name" value="R3H"/>
    <property type="match status" value="1"/>
</dbReference>
<dbReference type="EMBL" id="JAQQPM010000006">
    <property type="protein sequence ID" value="KAK2073171.1"/>
    <property type="molecule type" value="Genomic_DNA"/>
</dbReference>
<feature type="domain" description="R3H" evidence="2">
    <location>
        <begin position="114"/>
        <end position="177"/>
    </location>
</feature>
<dbReference type="GO" id="GO:0000122">
    <property type="term" value="P:negative regulation of transcription by RNA polymerase II"/>
    <property type="evidence" value="ECO:0007669"/>
    <property type="project" value="TreeGrafter"/>
</dbReference>
<dbReference type="Gene3D" id="3.30.1370.50">
    <property type="entry name" value="R3H-like domain"/>
    <property type="match status" value="1"/>
</dbReference>
<dbReference type="PANTHER" id="PTHR12360:SF12">
    <property type="entry name" value="TRANSCRIPTIONAL REPRESSOR NF-X1"/>
    <property type="match status" value="1"/>
</dbReference>
<reference evidence="3" key="1">
    <citation type="journal article" date="2023" name="Mol. Plant Microbe Interact.">
        <title>Elucidating the Obligate Nature and Biological Capacity of an Invasive Fungal Corn Pathogen.</title>
        <authorList>
            <person name="MacCready J.S."/>
            <person name="Roggenkamp E.M."/>
            <person name="Gdanetz K."/>
            <person name="Chilvers M.I."/>
        </authorList>
    </citation>
    <scope>NUCLEOTIDE SEQUENCE</scope>
    <source>
        <strain evidence="3">PM02</strain>
    </source>
</reference>
<evidence type="ECO:0000256" key="1">
    <source>
        <dbReference type="SAM" id="MobiDB-lite"/>
    </source>
</evidence>
<dbReference type="GO" id="GO:0000977">
    <property type="term" value="F:RNA polymerase II transcription regulatory region sequence-specific DNA binding"/>
    <property type="evidence" value="ECO:0007669"/>
    <property type="project" value="TreeGrafter"/>
</dbReference>
<dbReference type="InterPro" id="IPR036867">
    <property type="entry name" value="R3H_dom_sf"/>
</dbReference>
<proteinExistence type="predicted"/>
<dbReference type="AlphaFoldDB" id="A0AAD9MIB0"/>
<evidence type="ECO:0000313" key="3">
    <source>
        <dbReference type="EMBL" id="KAK2073171.1"/>
    </source>
</evidence>
<dbReference type="InterPro" id="IPR034077">
    <property type="entry name" value="R3H_FAP1"/>
</dbReference>
<dbReference type="FunFam" id="3.30.1370.50:FF:000006">
    <property type="entry name" value="NF-X1 finger transcription factor"/>
    <property type="match status" value="1"/>
</dbReference>
<comment type="caution">
    <text evidence="3">The sequence shown here is derived from an EMBL/GenBank/DDBJ whole genome shotgun (WGS) entry which is preliminary data.</text>
</comment>
<dbReference type="Proteomes" id="UP001217918">
    <property type="component" value="Unassembled WGS sequence"/>
</dbReference>
<feature type="compositionally biased region" description="Basic and acidic residues" evidence="1">
    <location>
        <begin position="420"/>
        <end position="430"/>
    </location>
</feature>
<dbReference type="PROSITE" id="PS51061">
    <property type="entry name" value="R3H"/>
    <property type="match status" value="1"/>
</dbReference>
<name>A0AAD9MIB0_9PEZI</name>
<organism evidence="3 4">
    <name type="scientific">Phyllachora maydis</name>
    <dbReference type="NCBI Taxonomy" id="1825666"/>
    <lineage>
        <taxon>Eukaryota</taxon>
        <taxon>Fungi</taxon>
        <taxon>Dikarya</taxon>
        <taxon>Ascomycota</taxon>
        <taxon>Pezizomycotina</taxon>
        <taxon>Sordariomycetes</taxon>
        <taxon>Sordariomycetidae</taxon>
        <taxon>Phyllachorales</taxon>
        <taxon>Phyllachoraceae</taxon>
        <taxon>Phyllachora</taxon>
    </lineage>
</organism>
<keyword evidence="4" id="KW-1185">Reference proteome</keyword>
<dbReference type="SUPFAM" id="SSF82708">
    <property type="entry name" value="R3H domain"/>
    <property type="match status" value="1"/>
</dbReference>
<evidence type="ECO:0000313" key="4">
    <source>
        <dbReference type="Proteomes" id="UP001217918"/>
    </source>
</evidence>
<dbReference type="Pfam" id="PF01424">
    <property type="entry name" value="R3H"/>
    <property type="match status" value="1"/>
</dbReference>
<feature type="region of interest" description="Disordered" evidence="1">
    <location>
        <begin position="331"/>
        <end position="430"/>
    </location>
</feature>